<dbReference type="Pfam" id="PF00394">
    <property type="entry name" value="Cu-oxidase"/>
    <property type="match status" value="1"/>
</dbReference>
<evidence type="ECO:0000259" key="6">
    <source>
        <dbReference type="Pfam" id="PF00394"/>
    </source>
</evidence>
<evidence type="ECO:0000313" key="9">
    <source>
        <dbReference type="Proteomes" id="UP001243989"/>
    </source>
</evidence>
<dbReference type="InterPro" id="IPR002355">
    <property type="entry name" value="Cu_oxidase_Cu_BS"/>
</dbReference>
<protein>
    <submittedName>
        <fullName evidence="8">Cupredoxin</fullName>
    </submittedName>
</protein>
<dbReference type="InterPro" id="IPR045087">
    <property type="entry name" value="Cu-oxidase_fam"/>
</dbReference>
<dbReference type="GO" id="GO:0016491">
    <property type="term" value="F:oxidoreductase activity"/>
    <property type="evidence" value="ECO:0007669"/>
    <property type="project" value="UniProtKB-KW"/>
</dbReference>
<gene>
    <name evidence="8" type="ORF">BDP81DRAFT_501624</name>
</gene>
<dbReference type="Pfam" id="PF07731">
    <property type="entry name" value="Cu-oxidase_2"/>
    <property type="match status" value="2"/>
</dbReference>
<accession>A0AAI9ZGN5</accession>
<evidence type="ECO:0000256" key="4">
    <source>
        <dbReference type="ARBA" id="ARBA00023002"/>
    </source>
</evidence>
<keyword evidence="5" id="KW-0325">Glycoprotein</keyword>
<feature type="domain" description="Plastocyanin-like" evidence="7">
    <location>
        <begin position="223"/>
        <end position="285"/>
    </location>
</feature>
<dbReference type="EMBL" id="JAHMHQ010000025">
    <property type="protein sequence ID" value="KAK1624116.1"/>
    <property type="molecule type" value="Genomic_DNA"/>
</dbReference>
<dbReference type="PANTHER" id="PTHR11709">
    <property type="entry name" value="MULTI-COPPER OXIDASE"/>
    <property type="match status" value="1"/>
</dbReference>
<dbReference type="PANTHER" id="PTHR11709:SF71">
    <property type="entry name" value="OXIDOREDUCTASE TPCJ"/>
    <property type="match status" value="1"/>
</dbReference>
<comment type="caution">
    <text evidence="8">The sequence shown here is derived from an EMBL/GenBank/DDBJ whole genome shotgun (WGS) entry which is preliminary data.</text>
</comment>
<evidence type="ECO:0000256" key="3">
    <source>
        <dbReference type="ARBA" id="ARBA00022729"/>
    </source>
</evidence>
<evidence type="ECO:0000313" key="8">
    <source>
        <dbReference type="EMBL" id="KAK1624116.1"/>
    </source>
</evidence>
<dbReference type="GeneID" id="85480399"/>
<dbReference type="RefSeq" id="XP_060440111.1">
    <property type="nucleotide sequence ID" value="XM_060595537.1"/>
</dbReference>
<evidence type="ECO:0000256" key="1">
    <source>
        <dbReference type="ARBA" id="ARBA00010609"/>
    </source>
</evidence>
<keyword evidence="2" id="KW-0479">Metal-binding</keyword>
<dbReference type="PROSITE" id="PS00080">
    <property type="entry name" value="MULTICOPPER_OXIDASE2"/>
    <property type="match status" value="1"/>
</dbReference>
<organism evidence="8 9">
    <name type="scientific">Colletotrichum phormii</name>
    <dbReference type="NCBI Taxonomy" id="359342"/>
    <lineage>
        <taxon>Eukaryota</taxon>
        <taxon>Fungi</taxon>
        <taxon>Dikarya</taxon>
        <taxon>Ascomycota</taxon>
        <taxon>Pezizomycotina</taxon>
        <taxon>Sordariomycetes</taxon>
        <taxon>Hypocreomycetidae</taxon>
        <taxon>Glomerellales</taxon>
        <taxon>Glomerellaceae</taxon>
        <taxon>Colletotrichum</taxon>
        <taxon>Colletotrichum acutatum species complex</taxon>
    </lineage>
</organism>
<evidence type="ECO:0000259" key="7">
    <source>
        <dbReference type="Pfam" id="PF07731"/>
    </source>
</evidence>
<dbReference type="Gene3D" id="2.60.40.420">
    <property type="entry name" value="Cupredoxins - blue copper proteins"/>
    <property type="match status" value="2"/>
</dbReference>
<keyword evidence="9" id="KW-1185">Reference proteome</keyword>
<dbReference type="SUPFAM" id="SSF49503">
    <property type="entry name" value="Cupredoxins"/>
    <property type="match status" value="2"/>
</dbReference>
<sequence length="363" mass="41173">MGASCNADPRCVGGSNITTFNFKRGRSYKMSLVNTGTSTHTTFWIDHHNFTVVGTDFVPIKPYTASIINIAIGQRYDIIINANARKNTRTDFWIHARDCQIGGARSNLGIIRYDPTSTTLPWTPPVDDRHVCYGCLNESPKDLKPIVRRMVKNAANEGFEKDSLKVHLVGFPNDFDPDATLHNLSLVKIASDQGWENPKFPKGYEPVDLQSYKENSWVYFLIEGKFQEFVDNATQKIYKTQAPVAHPMHIHGHDFVILDSGTSEFDPKNYTINRDNPPRRDVALLRLMHCHIAWHASGGLALQFIEQPEKLSRQFGDSGKVEDFSKTCTNWAAYYTMFNKNYNATQDDSGIRYGLNGQREIRS</sequence>
<keyword evidence="3" id="KW-0732">Signal</keyword>
<dbReference type="GO" id="GO:0005507">
    <property type="term" value="F:copper ion binding"/>
    <property type="evidence" value="ECO:0007669"/>
    <property type="project" value="InterPro"/>
</dbReference>
<name>A0AAI9ZGN5_9PEZI</name>
<keyword evidence="4" id="KW-0560">Oxidoreductase</keyword>
<dbReference type="AlphaFoldDB" id="A0AAI9ZGN5"/>
<dbReference type="InterPro" id="IPR008972">
    <property type="entry name" value="Cupredoxin"/>
</dbReference>
<evidence type="ECO:0000256" key="5">
    <source>
        <dbReference type="ARBA" id="ARBA00023180"/>
    </source>
</evidence>
<feature type="domain" description="Plastocyanin-like" evidence="6">
    <location>
        <begin position="13"/>
        <end position="114"/>
    </location>
</feature>
<dbReference type="InterPro" id="IPR011706">
    <property type="entry name" value="Cu-oxidase_C"/>
</dbReference>
<reference evidence="8" key="1">
    <citation type="submission" date="2021-06" db="EMBL/GenBank/DDBJ databases">
        <title>Comparative genomics, transcriptomics and evolutionary studies reveal genomic signatures of adaptation to plant cell wall in hemibiotrophic fungi.</title>
        <authorList>
            <consortium name="DOE Joint Genome Institute"/>
            <person name="Baroncelli R."/>
            <person name="Diaz J.F."/>
            <person name="Benocci T."/>
            <person name="Peng M."/>
            <person name="Battaglia E."/>
            <person name="Haridas S."/>
            <person name="Andreopoulos W."/>
            <person name="Labutti K."/>
            <person name="Pangilinan J."/>
            <person name="Floch G.L."/>
            <person name="Makela M.R."/>
            <person name="Henrissat B."/>
            <person name="Grigoriev I.V."/>
            <person name="Crouch J.A."/>
            <person name="De Vries R.P."/>
            <person name="Sukno S.A."/>
            <person name="Thon M.R."/>
        </authorList>
    </citation>
    <scope>NUCLEOTIDE SEQUENCE</scope>
    <source>
        <strain evidence="8">CBS 102054</strain>
    </source>
</reference>
<comment type="similarity">
    <text evidence="1">Belongs to the multicopper oxidase family.</text>
</comment>
<proteinExistence type="inferred from homology"/>
<feature type="domain" description="Plastocyanin-like" evidence="7">
    <location>
        <begin position="287"/>
        <end position="309"/>
    </location>
</feature>
<dbReference type="Proteomes" id="UP001243989">
    <property type="component" value="Unassembled WGS sequence"/>
</dbReference>
<evidence type="ECO:0000256" key="2">
    <source>
        <dbReference type="ARBA" id="ARBA00022723"/>
    </source>
</evidence>
<dbReference type="InterPro" id="IPR001117">
    <property type="entry name" value="Cu-oxidase_2nd"/>
</dbReference>